<feature type="region of interest" description="Disordered" evidence="1">
    <location>
        <begin position="266"/>
        <end position="293"/>
    </location>
</feature>
<dbReference type="SUPFAM" id="SSF52540">
    <property type="entry name" value="P-loop containing nucleoside triphosphate hydrolases"/>
    <property type="match status" value="1"/>
</dbReference>
<accession>A0A5J5F0D5</accession>
<organism evidence="3 4">
    <name type="scientific">Sphaerosporella brunnea</name>
    <dbReference type="NCBI Taxonomy" id="1250544"/>
    <lineage>
        <taxon>Eukaryota</taxon>
        <taxon>Fungi</taxon>
        <taxon>Dikarya</taxon>
        <taxon>Ascomycota</taxon>
        <taxon>Pezizomycotina</taxon>
        <taxon>Pezizomycetes</taxon>
        <taxon>Pezizales</taxon>
        <taxon>Pyronemataceae</taxon>
        <taxon>Sphaerosporella</taxon>
    </lineage>
</organism>
<feature type="compositionally biased region" description="Basic and acidic residues" evidence="1">
    <location>
        <begin position="266"/>
        <end position="278"/>
    </location>
</feature>
<dbReference type="InterPro" id="IPR027417">
    <property type="entry name" value="P-loop_NTPase"/>
</dbReference>
<gene>
    <name evidence="3" type="ORF">FN846DRAFT_906108</name>
</gene>
<evidence type="ECO:0000256" key="1">
    <source>
        <dbReference type="SAM" id="MobiDB-lite"/>
    </source>
</evidence>
<reference evidence="3 4" key="1">
    <citation type="submission" date="2019-09" db="EMBL/GenBank/DDBJ databases">
        <title>Draft genome of the ectomycorrhizal ascomycete Sphaerosporella brunnea.</title>
        <authorList>
            <consortium name="DOE Joint Genome Institute"/>
            <person name="Benucci G.M."/>
            <person name="Marozzi G."/>
            <person name="Antonielli L."/>
            <person name="Sanchez S."/>
            <person name="Marco P."/>
            <person name="Wang X."/>
            <person name="Falini L.B."/>
            <person name="Barry K."/>
            <person name="Haridas S."/>
            <person name="Lipzen A."/>
            <person name="Labutti K."/>
            <person name="Grigoriev I.V."/>
            <person name="Murat C."/>
            <person name="Martin F."/>
            <person name="Albertini E."/>
            <person name="Donnini D."/>
            <person name="Bonito G."/>
        </authorList>
    </citation>
    <scope>NUCLEOTIDE SEQUENCE [LARGE SCALE GENOMIC DNA]</scope>
    <source>
        <strain evidence="3 4">Sb_GMNB300</strain>
    </source>
</reference>
<evidence type="ECO:0000313" key="3">
    <source>
        <dbReference type="EMBL" id="KAA8908506.1"/>
    </source>
</evidence>
<name>A0A5J5F0D5_9PEZI</name>
<dbReference type="Proteomes" id="UP000326924">
    <property type="component" value="Unassembled WGS sequence"/>
</dbReference>
<protein>
    <recommendedName>
        <fullName evidence="2">AAA+ ATPase domain-containing protein</fullName>
    </recommendedName>
</protein>
<dbReference type="SMART" id="SM00382">
    <property type="entry name" value="AAA"/>
    <property type="match status" value="1"/>
</dbReference>
<feature type="region of interest" description="Disordered" evidence="1">
    <location>
        <begin position="59"/>
        <end position="90"/>
    </location>
</feature>
<sequence>MSEMAHKRKEAPHGLVCPARGLQYATKSTGWLKCGWKQRLRIGRSSDWWTTLKVAQVSLARPPADQRGEESEADDPEAEEPQAEMSSEDEDFVDLPAECDLAGNEAEAEVVENDFADLLAELDLAGAEVGDGFANFLLRTNSWSRRPRISSGIGAEAETADYSAALPVPADPEHINMLVRQQKDEEGRQQQFQQQDDALPADEGAHEIAIWDKALFRNHVTSISGIRVLQKDRTIRWTPGSNEIAYSADDVTGMVGNRLKGSRYSRTEGRWTETRTGAETRSGGGTRGATHKVQDPHWDRDIQIDIAKAPYMVHMIAFDAVCVASEFAHSLTSLLDYRYAKHPLVLFLRGQSGSGKTWLTRKLLELLDGADISIISFAGGMATRTIPQPDNKHCTVKLTKRRLDVRAKWLRTAKTAAKESPSRTVVFYRMDSFLLIDMPGNELVGNRPEETRMMNTTNMEVLATLDDFHKTGKVSCSIVHSRAVKIISKTLKIPNVHVLVATVLRDTDVSNPKALWPLQG</sequence>
<proteinExistence type="predicted"/>
<dbReference type="InterPro" id="IPR003593">
    <property type="entry name" value="AAA+_ATPase"/>
</dbReference>
<evidence type="ECO:0000313" key="4">
    <source>
        <dbReference type="Proteomes" id="UP000326924"/>
    </source>
</evidence>
<feature type="compositionally biased region" description="Acidic residues" evidence="1">
    <location>
        <begin position="71"/>
        <end position="90"/>
    </location>
</feature>
<dbReference type="EMBL" id="VXIS01000067">
    <property type="protein sequence ID" value="KAA8908506.1"/>
    <property type="molecule type" value="Genomic_DNA"/>
</dbReference>
<feature type="domain" description="AAA+ ATPase" evidence="2">
    <location>
        <begin position="342"/>
        <end position="484"/>
    </location>
</feature>
<dbReference type="InParanoid" id="A0A5J5F0D5"/>
<dbReference type="AlphaFoldDB" id="A0A5J5F0D5"/>
<evidence type="ECO:0000259" key="2">
    <source>
        <dbReference type="SMART" id="SM00382"/>
    </source>
</evidence>
<comment type="caution">
    <text evidence="3">The sequence shown here is derived from an EMBL/GenBank/DDBJ whole genome shotgun (WGS) entry which is preliminary data.</text>
</comment>
<keyword evidence="4" id="KW-1185">Reference proteome</keyword>